<keyword evidence="3" id="KW-1185">Reference proteome</keyword>
<accession>D3BVA2</accession>
<organism evidence="2 3">
    <name type="scientific">Heterostelium pallidum (strain ATCC 26659 / Pp 5 / PN500)</name>
    <name type="common">Cellular slime mold</name>
    <name type="synonym">Polysphondylium pallidum</name>
    <dbReference type="NCBI Taxonomy" id="670386"/>
    <lineage>
        <taxon>Eukaryota</taxon>
        <taxon>Amoebozoa</taxon>
        <taxon>Evosea</taxon>
        <taxon>Eumycetozoa</taxon>
        <taxon>Dictyostelia</taxon>
        <taxon>Acytosteliales</taxon>
        <taxon>Acytosteliaceae</taxon>
        <taxon>Heterostelium</taxon>
    </lineage>
</organism>
<proteinExistence type="predicted"/>
<dbReference type="AlphaFoldDB" id="D3BVA2"/>
<evidence type="ECO:0000256" key="1">
    <source>
        <dbReference type="SAM" id="SignalP"/>
    </source>
</evidence>
<dbReference type="GeneID" id="31367096"/>
<feature type="signal peptide" evidence="1">
    <location>
        <begin position="1"/>
        <end position="24"/>
    </location>
</feature>
<sequence length="70" mass="7586">MMVALRVRASLILCVGCIRAPVTALWVVVKQVVKDGDSLLFGSTCRTPWTLSNLKGSSLLTAAENAKFDY</sequence>
<name>D3BVA2_HETP5</name>
<keyword evidence="1" id="KW-0732">Signal</keyword>
<gene>
    <name evidence="2" type="ORF">PPL_11628</name>
</gene>
<dbReference type="EMBL" id="ADBJ01000062">
    <property type="protein sequence ID" value="EFA74659.1"/>
    <property type="molecule type" value="Genomic_DNA"/>
</dbReference>
<evidence type="ECO:0008006" key="4">
    <source>
        <dbReference type="Google" id="ProtNLM"/>
    </source>
</evidence>
<dbReference type="RefSeq" id="XP_020426793.1">
    <property type="nucleotide sequence ID" value="XM_020582377.1"/>
</dbReference>
<protein>
    <recommendedName>
        <fullName evidence="4">Secreted protein</fullName>
    </recommendedName>
</protein>
<evidence type="ECO:0000313" key="2">
    <source>
        <dbReference type="EMBL" id="EFA74659.1"/>
    </source>
</evidence>
<feature type="chain" id="PRO_5003042571" description="Secreted protein" evidence="1">
    <location>
        <begin position="25"/>
        <end position="70"/>
    </location>
</feature>
<dbReference type="Proteomes" id="UP000001396">
    <property type="component" value="Unassembled WGS sequence"/>
</dbReference>
<reference evidence="2 3" key="1">
    <citation type="journal article" date="2011" name="Genome Res.">
        <title>Phylogeny-wide analysis of social amoeba genomes highlights ancient origins for complex intercellular communication.</title>
        <authorList>
            <person name="Heidel A.J."/>
            <person name="Lawal H.M."/>
            <person name="Felder M."/>
            <person name="Schilde C."/>
            <person name="Helps N.R."/>
            <person name="Tunggal B."/>
            <person name="Rivero F."/>
            <person name="John U."/>
            <person name="Schleicher M."/>
            <person name="Eichinger L."/>
            <person name="Platzer M."/>
            <person name="Noegel A.A."/>
            <person name="Schaap P."/>
            <person name="Gloeckner G."/>
        </authorList>
    </citation>
    <scope>NUCLEOTIDE SEQUENCE [LARGE SCALE GENOMIC DNA]</scope>
    <source>
        <strain evidence="3">ATCC 26659 / Pp 5 / PN500</strain>
    </source>
</reference>
<comment type="caution">
    <text evidence="2">The sequence shown here is derived from an EMBL/GenBank/DDBJ whole genome shotgun (WGS) entry which is preliminary data.</text>
</comment>
<dbReference type="InParanoid" id="D3BVA2"/>
<evidence type="ECO:0000313" key="3">
    <source>
        <dbReference type="Proteomes" id="UP000001396"/>
    </source>
</evidence>